<dbReference type="Proteomes" id="UP000253570">
    <property type="component" value="Unassembled WGS sequence"/>
</dbReference>
<evidence type="ECO:0000313" key="10">
    <source>
        <dbReference type="Proteomes" id="UP000253570"/>
    </source>
</evidence>
<evidence type="ECO:0000259" key="8">
    <source>
        <dbReference type="PROSITE" id="PS51349"/>
    </source>
</evidence>
<dbReference type="PANTHER" id="PTHR10578:SF107">
    <property type="entry name" value="2-HYDROXYACID OXIDASE 1"/>
    <property type="match status" value="1"/>
</dbReference>
<feature type="domain" description="FMN hydroxy acid dehydrogenase" evidence="8">
    <location>
        <begin position="7"/>
        <end position="389"/>
    </location>
</feature>
<feature type="binding site" evidence="7">
    <location>
        <position position="284"/>
    </location>
    <ligand>
        <name>FMN</name>
        <dbReference type="ChEBI" id="CHEBI:58210"/>
    </ligand>
</feature>
<comment type="similarity">
    <text evidence="5">Belongs to the FMN-dependent alpha-hydroxy acid dehydrogenase family.</text>
</comment>
<evidence type="ECO:0000256" key="6">
    <source>
        <dbReference type="PIRSR" id="PIRSR000138-1"/>
    </source>
</evidence>
<keyword evidence="2 7" id="KW-0285">Flavoprotein</keyword>
<keyword evidence="4" id="KW-0560">Oxidoreductase</keyword>
<dbReference type="InterPro" id="IPR037396">
    <property type="entry name" value="FMN_HAD"/>
</dbReference>
<dbReference type="PANTHER" id="PTHR10578">
    <property type="entry name" value="S -2-HYDROXY-ACID OXIDASE-RELATED"/>
    <property type="match status" value="1"/>
</dbReference>
<dbReference type="PROSITE" id="PS51349">
    <property type="entry name" value="FMN_HYDROXY_ACID_DH_2"/>
    <property type="match status" value="1"/>
</dbReference>
<feature type="binding site" evidence="7">
    <location>
        <position position="172"/>
    </location>
    <ligand>
        <name>glyoxylate</name>
        <dbReference type="ChEBI" id="CHEBI:36655"/>
    </ligand>
</feature>
<evidence type="ECO:0000256" key="3">
    <source>
        <dbReference type="ARBA" id="ARBA00022643"/>
    </source>
</evidence>
<dbReference type="EMBL" id="QOQD01000006">
    <property type="protein sequence ID" value="RCL73552.1"/>
    <property type="molecule type" value="Genomic_DNA"/>
</dbReference>
<comment type="cofactor">
    <cofactor evidence="1">
        <name>FMN</name>
        <dbReference type="ChEBI" id="CHEBI:58210"/>
    </cofactor>
</comment>
<dbReference type="PROSITE" id="PS00557">
    <property type="entry name" value="FMN_HYDROXY_ACID_DH_1"/>
    <property type="match status" value="1"/>
</dbReference>
<feature type="binding site" evidence="7">
    <location>
        <position position="289"/>
    </location>
    <ligand>
        <name>glyoxylate</name>
        <dbReference type="ChEBI" id="CHEBI:36655"/>
    </ligand>
</feature>
<organism evidence="9 10">
    <name type="scientific">PS1 clade bacterium</name>
    <dbReference type="NCBI Taxonomy" id="2175152"/>
    <lineage>
        <taxon>Bacteria</taxon>
        <taxon>Pseudomonadati</taxon>
        <taxon>Pseudomonadota</taxon>
        <taxon>Alphaproteobacteria</taxon>
        <taxon>PS1 clade</taxon>
    </lineage>
</organism>
<evidence type="ECO:0000256" key="7">
    <source>
        <dbReference type="PIRSR" id="PIRSR000138-2"/>
    </source>
</evidence>
<feature type="binding site" evidence="7">
    <location>
        <position position="33"/>
    </location>
    <ligand>
        <name>glyoxylate</name>
        <dbReference type="ChEBI" id="CHEBI:36655"/>
    </ligand>
</feature>
<dbReference type="SUPFAM" id="SSF51395">
    <property type="entry name" value="FMN-linked oxidoreductases"/>
    <property type="match status" value="1"/>
</dbReference>
<dbReference type="InterPro" id="IPR012133">
    <property type="entry name" value="Alpha-hydoxy_acid_DH_FMN"/>
</dbReference>
<evidence type="ECO:0000256" key="5">
    <source>
        <dbReference type="ARBA" id="ARBA00024042"/>
    </source>
</evidence>
<evidence type="ECO:0000256" key="1">
    <source>
        <dbReference type="ARBA" id="ARBA00001917"/>
    </source>
</evidence>
<accession>A0A368DP00</accession>
<dbReference type="AlphaFoldDB" id="A0A368DP00"/>
<dbReference type="GO" id="GO:0016491">
    <property type="term" value="F:oxidoreductase activity"/>
    <property type="evidence" value="ECO:0007669"/>
    <property type="project" value="UniProtKB-KW"/>
</dbReference>
<reference evidence="9 10" key="1">
    <citation type="journal article" date="2018" name="Microbiome">
        <title>Fine metagenomic profile of the Mediterranean stratified and mixed water columns revealed by assembly and recruitment.</title>
        <authorList>
            <person name="Haro-Moreno J.M."/>
            <person name="Lopez-Perez M."/>
            <person name="De La Torre J.R."/>
            <person name="Picazo A."/>
            <person name="Camacho A."/>
            <person name="Rodriguez-Valera F."/>
        </authorList>
    </citation>
    <scope>NUCLEOTIDE SEQUENCE [LARGE SCALE GENOMIC DNA]</scope>
    <source>
        <strain evidence="9">MED-G57</strain>
    </source>
</reference>
<feature type="binding site" evidence="7">
    <location>
        <begin position="317"/>
        <end position="321"/>
    </location>
    <ligand>
        <name>FMN</name>
        <dbReference type="ChEBI" id="CHEBI:58210"/>
    </ligand>
</feature>
<feature type="binding site" evidence="7">
    <location>
        <position position="115"/>
    </location>
    <ligand>
        <name>FMN</name>
        <dbReference type="ChEBI" id="CHEBI:58210"/>
    </ligand>
</feature>
<feature type="binding site" evidence="7">
    <location>
        <begin position="340"/>
        <end position="341"/>
    </location>
    <ligand>
        <name>FMN</name>
        <dbReference type="ChEBI" id="CHEBI:58210"/>
    </ligand>
</feature>
<evidence type="ECO:0000313" key="9">
    <source>
        <dbReference type="EMBL" id="RCL73552.1"/>
    </source>
</evidence>
<dbReference type="Gene3D" id="3.20.20.70">
    <property type="entry name" value="Aldolase class I"/>
    <property type="match status" value="1"/>
</dbReference>
<protein>
    <submittedName>
        <fullName evidence="9">Alpha-hydroxy-acid oxidizing protein</fullName>
    </submittedName>
</protein>
<dbReference type="CDD" id="cd02809">
    <property type="entry name" value="alpha_hydroxyacid_oxid_FMN"/>
    <property type="match status" value="1"/>
</dbReference>
<feature type="binding site" evidence="7">
    <location>
        <position position="286"/>
    </location>
    <ligand>
        <name>glyoxylate</name>
        <dbReference type="ChEBI" id="CHEBI:36655"/>
    </ligand>
</feature>
<feature type="binding site" evidence="7">
    <location>
        <position position="137"/>
    </location>
    <ligand>
        <name>glyoxylate</name>
        <dbReference type="ChEBI" id="CHEBI:36655"/>
    </ligand>
</feature>
<name>A0A368DP00_9PROT</name>
<dbReference type="GO" id="GO:0010181">
    <property type="term" value="F:FMN binding"/>
    <property type="evidence" value="ECO:0007669"/>
    <property type="project" value="InterPro"/>
</dbReference>
<dbReference type="InterPro" id="IPR008259">
    <property type="entry name" value="FMN_hydac_DH_AS"/>
</dbReference>
<dbReference type="InterPro" id="IPR000262">
    <property type="entry name" value="FMN-dep_DH"/>
</dbReference>
<feature type="binding site" evidence="7">
    <location>
        <position position="135"/>
    </location>
    <ligand>
        <name>FMN</name>
        <dbReference type="ChEBI" id="CHEBI:58210"/>
    </ligand>
</feature>
<comment type="caution">
    <text evidence="9">The sequence shown here is derived from an EMBL/GenBank/DDBJ whole genome shotgun (WGS) entry which is preliminary data.</text>
</comment>
<feature type="active site" description="Proton acceptor" evidence="6">
    <location>
        <position position="286"/>
    </location>
</feature>
<dbReference type="InterPro" id="IPR013785">
    <property type="entry name" value="Aldolase_TIM"/>
</dbReference>
<feature type="binding site" evidence="7">
    <location>
        <position position="262"/>
    </location>
    <ligand>
        <name>FMN</name>
        <dbReference type="ChEBI" id="CHEBI:58210"/>
    </ligand>
</feature>
<gene>
    <name evidence="9" type="ORF">DBW71_03485</name>
</gene>
<dbReference type="PIRSF" id="PIRSF000138">
    <property type="entry name" value="Al-hdrx_acd_dh"/>
    <property type="match status" value="1"/>
</dbReference>
<feature type="binding site" evidence="7">
    <location>
        <position position="163"/>
    </location>
    <ligand>
        <name>FMN</name>
        <dbReference type="ChEBI" id="CHEBI:58210"/>
    </ligand>
</feature>
<proteinExistence type="inferred from homology"/>
<keyword evidence="3 7" id="KW-0288">FMN</keyword>
<dbReference type="Pfam" id="PF01070">
    <property type="entry name" value="FMN_dh"/>
    <property type="match status" value="1"/>
</dbReference>
<sequence length="389" mass="43376">MKSKKPRILNKIYALDDLEYYARKHLPRPVFGYVSGGAERNDTLKGNFDDLSKYKFIPNILRNVSGRTIKKSIFGQEWNAPFGISPMGVSALAAYRGDLVLAEGARNMNIPMMISGSSLIPMEEIIKVAPETWFQAYLPGEHDKVEKLVMRVKNAGFKTLILTVDVSVLAGRENNLRNGFSTPLRPSLKLLYNGMVRPNWSINTFLKTLFLHGMPHFENFLAERGEPVFSASVNRDFGMRSNLNWAHLEQIRNIWDGNLIVKGILNKDDAIKASSLGADAIIISNHGGRQLDSAISSIRALENIRPHINQDCKLFVDSGFRRGTDVIKALSLGADFVFIGRPFLYAASIAGLAGVEHAINLLMEEIDRDIALIGVNSLEELNKELIHID</sequence>
<evidence type="ECO:0000256" key="4">
    <source>
        <dbReference type="ARBA" id="ARBA00023002"/>
    </source>
</evidence>
<evidence type="ECO:0000256" key="2">
    <source>
        <dbReference type="ARBA" id="ARBA00022630"/>
    </source>
</evidence>
<feature type="binding site" evidence="7">
    <location>
        <begin position="86"/>
        <end position="88"/>
    </location>
    <ligand>
        <name>FMN</name>
        <dbReference type="ChEBI" id="CHEBI:58210"/>
    </ligand>
</feature>